<dbReference type="Proteomes" id="UP000716004">
    <property type="component" value="Unassembled WGS sequence"/>
</dbReference>
<evidence type="ECO:0000313" key="9">
    <source>
        <dbReference type="EMBL" id="MBX8632736.1"/>
    </source>
</evidence>
<dbReference type="SUPFAM" id="SSF53448">
    <property type="entry name" value="Nucleotide-diphospho-sugar transferases"/>
    <property type="match status" value="1"/>
</dbReference>
<dbReference type="EC" id="2.4.-.-" evidence="9"/>
<name>A0A8J7YRU5_9ARCH</name>
<feature type="transmembrane region" description="Helical" evidence="7">
    <location>
        <begin position="374"/>
        <end position="392"/>
    </location>
</feature>
<keyword evidence="5 7" id="KW-1133">Transmembrane helix</keyword>
<evidence type="ECO:0000313" key="10">
    <source>
        <dbReference type="Proteomes" id="UP000716004"/>
    </source>
</evidence>
<accession>A0A8J7YRU5</accession>
<feature type="transmembrane region" description="Helical" evidence="7">
    <location>
        <begin position="404"/>
        <end position="426"/>
    </location>
</feature>
<keyword evidence="3 9" id="KW-0808">Transferase</keyword>
<evidence type="ECO:0000256" key="1">
    <source>
        <dbReference type="ARBA" id="ARBA00004141"/>
    </source>
</evidence>
<evidence type="ECO:0000256" key="3">
    <source>
        <dbReference type="ARBA" id="ARBA00022679"/>
    </source>
</evidence>
<evidence type="ECO:0000256" key="5">
    <source>
        <dbReference type="ARBA" id="ARBA00022989"/>
    </source>
</evidence>
<evidence type="ECO:0000256" key="6">
    <source>
        <dbReference type="ARBA" id="ARBA00023136"/>
    </source>
</evidence>
<dbReference type="PANTHER" id="PTHR43867">
    <property type="entry name" value="CELLULOSE SYNTHASE CATALYTIC SUBUNIT A [UDP-FORMING]"/>
    <property type="match status" value="1"/>
</dbReference>
<keyword evidence="2 9" id="KW-0328">Glycosyltransferase</keyword>
<evidence type="ECO:0000256" key="2">
    <source>
        <dbReference type="ARBA" id="ARBA00022676"/>
    </source>
</evidence>
<protein>
    <submittedName>
        <fullName evidence="9">Glycosyltransferase</fullName>
        <ecNumber evidence="9">2.4.-.-</ecNumber>
    </submittedName>
</protein>
<evidence type="ECO:0000256" key="4">
    <source>
        <dbReference type="ARBA" id="ARBA00022692"/>
    </source>
</evidence>
<feature type="transmembrane region" description="Helical" evidence="7">
    <location>
        <begin position="447"/>
        <end position="471"/>
    </location>
</feature>
<reference evidence="9" key="1">
    <citation type="submission" date="2021-04" db="EMBL/GenBank/DDBJ databases">
        <title>Genomic insights into ecological role and evolution of a novel Thermoplasmata order Candidatus Sysuiplasmatales.</title>
        <authorList>
            <person name="Yuan Y."/>
        </authorList>
    </citation>
    <scope>NUCLEOTIDE SEQUENCE</scope>
    <source>
        <strain evidence="9">YP2-bin.285</strain>
    </source>
</reference>
<proteinExistence type="predicted"/>
<dbReference type="AlphaFoldDB" id="A0A8J7YRU5"/>
<dbReference type="InterPro" id="IPR050321">
    <property type="entry name" value="Glycosyltr_2/OpgH_subfam"/>
</dbReference>
<dbReference type="GO" id="GO:0016758">
    <property type="term" value="F:hexosyltransferase activity"/>
    <property type="evidence" value="ECO:0007669"/>
    <property type="project" value="TreeGrafter"/>
</dbReference>
<dbReference type="Pfam" id="PF13632">
    <property type="entry name" value="Glyco_trans_2_3"/>
    <property type="match status" value="1"/>
</dbReference>
<feature type="transmembrane region" description="Helical" evidence="7">
    <location>
        <begin position="42"/>
        <end position="62"/>
    </location>
</feature>
<dbReference type="EMBL" id="JAGVSJ010000059">
    <property type="protein sequence ID" value="MBX8632736.1"/>
    <property type="molecule type" value="Genomic_DNA"/>
</dbReference>
<comment type="caution">
    <text evidence="9">The sequence shown here is derived from an EMBL/GenBank/DDBJ whole genome shotgun (WGS) entry which is preliminary data.</text>
</comment>
<comment type="subcellular location">
    <subcellularLocation>
        <location evidence="1">Membrane</location>
        <topology evidence="1">Multi-pass membrane protein</topology>
    </subcellularLocation>
</comment>
<evidence type="ECO:0000259" key="8">
    <source>
        <dbReference type="Pfam" id="PF13632"/>
    </source>
</evidence>
<dbReference type="Gene3D" id="3.90.550.10">
    <property type="entry name" value="Spore Coat Polysaccharide Biosynthesis Protein SpsA, Chain A"/>
    <property type="match status" value="1"/>
</dbReference>
<dbReference type="PANTHER" id="PTHR43867:SF2">
    <property type="entry name" value="CELLULOSE SYNTHASE CATALYTIC SUBUNIT A [UDP-FORMING]"/>
    <property type="match status" value="1"/>
</dbReference>
<sequence>MGGNRLGYLVLVLMTFPFMILYLVISSIVLFSHGYSPSSHFFAVLLIIGDTFFALQTSAYLYNFYKAQFHYPQTIANYYRRYASSRVAVFIMAFNEPAEIIERTVTAVKLATGERGRVFLLDDSTNVRIRESVKEIAKNYDVAYVHRENRRGAKAGAINDAMHLVTEEYLAVFDSDQRPSPEFFDEILPLLEDDGSLAYVQVPQVYVNTDASRMASAAQSVQALFFDYIAEGKSVSNAMFTCGSNVVYRVAALSDVGNFDETIVTEDMATAINMHARGWKSLYYNKKLVFGEGPSTLAAYFTQQGRWSLGSISLWPRVIKLMLRHPKRMKASQYWEYLNSTSWYLVGFANMFVILPPLAYVFLGIPPVVGPGILLFYALVPYLALSMTSFFLTMRLRGHGISSAILNISLNFVCFPVYLVSAVYALTGRKKPFKVTPKGQKGGKEPLVRLWPQLSLLFLLLFGAIAGLAKYLVDDSIGYAISSVWLIYVAVWIFGLFYVNSVSKETSIYAETLKVYSK</sequence>
<dbReference type="CDD" id="cd06421">
    <property type="entry name" value="CESA_CelA_like"/>
    <property type="match status" value="1"/>
</dbReference>
<dbReference type="InterPro" id="IPR029044">
    <property type="entry name" value="Nucleotide-diphossugar_trans"/>
</dbReference>
<keyword evidence="4 7" id="KW-0812">Transmembrane</keyword>
<dbReference type="GO" id="GO:0005886">
    <property type="term" value="C:plasma membrane"/>
    <property type="evidence" value="ECO:0007669"/>
    <property type="project" value="TreeGrafter"/>
</dbReference>
<keyword evidence="6 7" id="KW-0472">Membrane</keyword>
<feature type="transmembrane region" description="Helical" evidence="7">
    <location>
        <begin position="343"/>
        <end position="362"/>
    </location>
</feature>
<feature type="transmembrane region" description="Helical" evidence="7">
    <location>
        <begin position="477"/>
        <end position="499"/>
    </location>
</feature>
<gene>
    <name evidence="9" type="ORF">J9259_09535</name>
</gene>
<evidence type="ECO:0000256" key="7">
    <source>
        <dbReference type="SAM" id="Phobius"/>
    </source>
</evidence>
<feature type="domain" description="Glycosyltransferase 2-like" evidence="8">
    <location>
        <begin position="171"/>
        <end position="376"/>
    </location>
</feature>
<organism evidence="9 10">
    <name type="scientific">Candidatus Sysuiplasma superficiale</name>
    <dbReference type="NCBI Taxonomy" id="2823368"/>
    <lineage>
        <taxon>Archaea</taxon>
        <taxon>Methanobacteriati</taxon>
        <taxon>Thermoplasmatota</taxon>
        <taxon>Thermoplasmata</taxon>
        <taxon>Candidatus Sysuiplasmatales</taxon>
        <taxon>Candidatus Sysuiplasmataceae</taxon>
        <taxon>Candidatus Sysuiplasma</taxon>
    </lineage>
</organism>
<feature type="transmembrane region" description="Helical" evidence="7">
    <location>
        <begin position="6"/>
        <end position="30"/>
    </location>
</feature>
<dbReference type="InterPro" id="IPR001173">
    <property type="entry name" value="Glyco_trans_2-like"/>
</dbReference>